<accession>A0AAN6PZ72</accession>
<dbReference type="GO" id="GO:0005634">
    <property type="term" value="C:nucleus"/>
    <property type="evidence" value="ECO:0007669"/>
    <property type="project" value="TreeGrafter"/>
</dbReference>
<keyword evidence="1" id="KW-0479">Metal-binding</keyword>
<dbReference type="PROSITE" id="PS51409">
    <property type="entry name" value="ARGINASE_2"/>
    <property type="match status" value="1"/>
</dbReference>
<dbReference type="GO" id="GO:0004053">
    <property type="term" value="F:arginase activity"/>
    <property type="evidence" value="ECO:0007669"/>
    <property type="project" value="TreeGrafter"/>
</dbReference>
<dbReference type="EMBL" id="MU863663">
    <property type="protein sequence ID" value="KAK4098056.1"/>
    <property type="molecule type" value="Genomic_DNA"/>
</dbReference>
<reference evidence="5" key="1">
    <citation type="journal article" date="2023" name="Mol. Phylogenet. Evol.">
        <title>Genome-scale phylogeny and comparative genomics of the fungal order Sordariales.</title>
        <authorList>
            <person name="Hensen N."/>
            <person name="Bonometti L."/>
            <person name="Westerberg I."/>
            <person name="Brannstrom I.O."/>
            <person name="Guillou S."/>
            <person name="Cros-Aarteil S."/>
            <person name="Calhoun S."/>
            <person name="Haridas S."/>
            <person name="Kuo A."/>
            <person name="Mondo S."/>
            <person name="Pangilinan J."/>
            <person name="Riley R."/>
            <person name="LaButti K."/>
            <person name="Andreopoulos B."/>
            <person name="Lipzen A."/>
            <person name="Chen C."/>
            <person name="Yan M."/>
            <person name="Daum C."/>
            <person name="Ng V."/>
            <person name="Clum A."/>
            <person name="Steindorff A."/>
            <person name="Ohm R.A."/>
            <person name="Martin F."/>
            <person name="Silar P."/>
            <person name="Natvig D.O."/>
            <person name="Lalanne C."/>
            <person name="Gautier V."/>
            <person name="Ament-Velasquez S.L."/>
            <person name="Kruys A."/>
            <person name="Hutchinson M.I."/>
            <person name="Powell A.J."/>
            <person name="Barry K."/>
            <person name="Miller A.N."/>
            <person name="Grigoriev I.V."/>
            <person name="Debuchy R."/>
            <person name="Gladieux P."/>
            <person name="Hiltunen Thoren M."/>
            <person name="Johannesson H."/>
        </authorList>
    </citation>
    <scope>NUCLEOTIDE SEQUENCE</scope>
    <source>
        <strain evidence="5">CBS 757.83</strain>
    </source>
</reference>
<evidence type="ECO:0000313" key="5">
    <source>
        <dbReference type="EMBL" id="KAK4098056.1"/>
    </source>
</evidence>
<protein>
    <submittedName>
        <fullName evidence="5">Arginase/deacetylase</fullName>
    </submittedName>
</protein>
<keyword evidence="2" id="KW-0378">Hydrolase</keyword>
<dbReference type="AlphaFoldDB" id="A0AAN6PZ72"/>
<comment type="similarity">
    <text evidence="4">Belongs to the arginase family.</text>
</comment>
<dbReference type="Pfam" id="PF00491">
    <property type="entry name" value="Arginase"/>
    <property type="match status" value="1"/>
</dbReference>
<dbReference type="Proteomes" id="UP001305647">
    <property type="component" value="Unassembled WGS sequence"/>
</dbReference>
<dbReference type="InterPro" id="IPR023696">
    <property type="entry name" value="Ureohydrolase_dom_sf"/>
</dbReference>
<organism evidence="5 6">
    <name type="scientific">Parathielavia hyrcaniae</name>
    <dbReference type="NCBI Taxonomy" id="113614"/>
    <lineage>
        <taxon>Eukaryota</taxon>
        <taxon>Fungi</taxon>
        <taxon>Dikarya</taxon>
        <taxon>Ascomycota</taxon>
        <taxon>Pezizomycotina</taxon>
        <taxon>Sordariomycetes</taxon>
        <taxon>Sordariomycetidae</taxon>
        <taxon>Sordariales</taxon>
        <taxon>Chaetomiaceae</taxon>
        <taxon>Parathielavia</taxon>
    </lineage>
</organism>
<keyword evidence="3" id="KW-0464">Manganese</keyword>
<dbReference type="PANTHER" id="PTHR43782:SF3">
    <property type="entry name" value="ARGINASE"/>
    <property type="match status" value="1"/>
</dbReference>
<evidence type="ECO:0000256" key="2">
    <source>
        <dbReference type="ARBA" id="ARBA00022801"/>
    </source>
</evidence>
<feature type="non-terminal residue" evidence="5">
    <location>
        <position position="1"/>
    </location>
</feature>
<dbReference type="SUPFAM" id="SSF52768">
    <property type="entry name" value="Arginase/deacetylase"/>
    <property type="match status" value="1"/>
</dbReference>
<dbReference type="GO" id="GO:0030145">
    <property type="term" value="F:manganese ion binding"/>
    <property type="evidence" value="ECO:0007669"/>
    <property type="project" value="TreeGrafter"/>
</dbReference>
<dbReference type="InterPro" id="IPR006035">
    <property type="entry name" value="Ureohydrolase"/>
</dbReference>
<gene>
    <name evidence="5" type="ORF">N658DRAFT_546052</name>
</gene>
<evidence type="ECO:0000313" key="6">
    <source>
        <dbReference type="Proteomes" id="UP001305647"/>
    </source>
</evidence>
<comment type="caution">
    <text evidence="5">The sequence shown here is derived from an EMBL/GenBank/DDBJ whole genome shotgun (WGS) entry which is preliminary data.</text>
</comment>
<dbReference type="GO" id="GO:0005829">
    <property type="term" value="C:cytosol"/>
    <property type="evidence" value="ECO:0007669"/>
    <property type="project" value="TreeGrafter"/>
</dbReference>
<dbReference type="Gene3D" id="3.40.800.10">
    <property type="entry name" value="Ureohydrolase domain"/>
    <property type="match status" value="1"/>
</dbReference>
<evidence type="ECO:0000256" key="1">
    <source>
        <dbReference type="ARBA" id="ARBA00022723"/>
    </source>
</evidence>
<proteinExistence type="inferred from homology"/>
<reference evidence="5" key="2">
    <citation type="submission" date="2023-05" db="EMBL/GenBank/DDBJ databases">
        <authorList>
            <consortium name="Lawrence Berkeley National Laboratory"/>
            <person name="Steindorff A."/>
            <person name="Hensen N."/>
            <person name="Bonometti L."/>
            <person name="Westerberg I."/>
            <person name="Brannstrom I.O."/>
            <person name="Guillou S."/>
            <person name="Cros-Aarteil S."/>
            <person name="Calhoun S."/>
            <person name="Haridas S."/>
            <person name="Kuo A."/>
            <person name="Mondo S."/>
            <person name="Pangilinan J."/>
            <person name="Riley R."/>
            <person name="Labutti K."/>
            <person name="Andreopoulos B."/>
            <person name="Lipzen A."/>
            <person name="Chen C."/>
            <person name="Yanf M."/>
            <person name="Daum C."/>
            <person name="Ng V."/>
            <person name="Clum A."/>
            <person name="Ohm R."/>
            <person name="Martin F."/>
            <person name="Silar P."/>
            <person name="Natvig D."/>
            <person name="Lalanne C."/>
            <person name="Gautier V."/>
            <person name="Ament-Velasquez S.L."/>
            <person name="Kruys A."/>
            <person name="Hutchinson M.I."/>
            <person name="Powell A.J."/>
            <person name="Barry K."/>
            <person name="Miller A.N."/>
            <person name="Grigoriev I.V."/>
            <person name="Debuchy R."/>
            <person name="Gladieux P."/>
            <person name="Thoren M.H."/>
            <person name="Johannesson H."/>
        </authorList>
    </citation>
    <scope>NUCLEOTIDE SEQUENCE</scope>
    <source>
        <strain evidence="5">CBS 757.83</strain>
    </source>
</reference>
<evidence type="ECO:0000256" key="4">
    <source>
        <dbReference type="PROSITE-ProRule" id="PRU00742"/>
    </source>
</evidence>
<keyword evidence="6" id="KW-1185">Reference proteome</keyword>
<sequence>SFEILRRISLAVTAARNQSSFPIVLAGNCCASVGVAAGLWGSKDLRGAKDDALGCVWFDVHDDYNVPDTVVSGYFDSQGIAMMAGECWKALVDTIPGFRPMLLWKVVHCGMRDMNDLERTRVEASDMGVVWGGEGKAGGFVDGLKRELLASFAGESYTATLIHVDMDVLDGTLGKAN</sequence>
<dbReference type="PANTHER" id="PTHR43782">
    <property type="entry name" value="ARGINASE"/>
    <property type="match status" value="1"/>
</dbReference>
<name>A0AAN6PZ72_9PEZI</name>
<evidence type="ECO:0000256" key="3">
    <source>
        <dbReference type="ARBA" id="ARBA00023211"/>
    </source>
</evidence>